<comment type="caution">
    <text evidence="1">The sequence shown here is derived from an EMBL/GenBank/DDBJ whole genome shotgun (WGS) entry which is preliminary data.</text>
</comment>
<dbReference type="Proteomes" id="UP001164539">
    <property type="component" value="Chromosome 9"/>
</dbReference>
<proteinExistence type="predicted"/>
<evidence type="ECO:0000313" key="1">
    <source>
        <dbReference type="EMBL" id="KAJ4710319.1"/>
    </source>
</evidence>
<dbReference type="EMBL" id="CM051402">
    <property type="protein sequence ID" value="KAJ4710319.1"/>
    <property type="molecule type" value="Genomic_DNA"/>
</dbReference>
<evidence type="ECO:0000313" key="2">
    <source>
        <dbReference type="Proteomes" id="UP001164539"/>
    </source>
</evidence>
<reference evidence="1 2" key="1">
    <citation type="journal article" date="2023" name="Science">
        <title>Complex scaffold remodeling in plant triterpene biosynthesis.</title>
        <authorList>
            <person name="De La Pena R."/>
            <person name="Hodgson H."/>
            <person name="Liu J.C."/>
            <person name="Stephenson M.J."/>
            <person name="Martin A.C."/>
            <person name="Owen C."/>
            <person name="Harkess A."/>
            <person name="Leebens-Mack J."/>
            <person name="Jimenez L.E."/>
            <person name="Osbourn A."/>
            <person name="Sattely E.S."/>
        </authorList>
    </citation>
    <scope>NUCLEOTIDE SEQUENCE [LARGE SCALE GENOMIC DNA]</scope>
    <source>
        <strain evidence="2">cv. JPN11</strain>
        <tissue evidence="1">Leaf</tissue>
    </source>
</reference>
<accession>A0ACC1XG02</accession>
<organism evidence="1 2">
    <name type="scientific">Melia azedarach</name>
    <name type="common">Chinaberry tree</name>
    <dbReference type="NCBI Taxonomy" id="155640"/>
    <lineage>
        <taxon>Eukaryota</taxon>
        <taxon>Viridiplantae</taxon>
        <taxon>Streptophyta</taxon>
        <taxon>Embryophyta</taxon>
        <taxon>Tracheophyta</taxon>
        <taxon>Spermatophyta</taxon>
        <taxon>Magnoliopsida</taxon>
        <taxon>eudicotyledons</taxon>
        <taxon>Gunneridae</taxon>
        <taxon>Pentapetalae</taxon>
        <taxon>rosids</taxon>
        <taxon>malvids</taxon>
        <taxon>Sapindales</taxon>
        <taxon>Meliaceae</taxon>
        <taxon>Melia</taxon>
    </lineage>
</organism>
<protein>
    <submittedName>
        <fullName evidence="1">Zinc finger CCCH domain-containing protein</fullName>
    </submittedName>
</protein>
<name>A0ACC1XG02_MELAZ</name>
<sequence length="728" mass="80584">MVVAAQHQQQQPQASTTSPEEEALKRNTDCVYFLASPLTCKKGSECEYRHSEYARVNPKDCYFWLNGNCLNPKCGFRHPPLEGLLGTQTTVSTGSFPSLHSAATPAVQAPNHFGKQAVPCIFFQKGLCLKGDRCAFLHGPNPTVNKAPQPTGASPATEPPTLKKASSALQKCTQEQKVLPTNVSKAMVAPSGANKPTFKAENASQRNSVGIVRNAPAPLNIDNEFPQSKAGNVPLTVNGNSLSRSNRLHVARALDEQSFHHGKDTEEFFRESSPGFDVLVDNELGDSDYYQNEDQYGRVGADEGKNLNPVNDYDMVNSVDYNLVADMDREAFRDPRRYDSYDRMLGAWEQQRASADRVLVGGSSHQERKSYSKAETPNQIGESDLRYRLSKRRRVNGLRSVVNPDYALDNQVEERSQRSSSRGDTRHLSTHESSLSSRLRGRIKLPRSSPVTGSDLRSEREIDRGTNWGSLSPSRPQTSHQGRLRDRIKGRVEDDYNNGGRNFRGPEVRREIMDDRNADFAGPKSLAELKGGKNAEGKEQQSLRKRKNLEDHQQSAGDLSFDGPMPLSEILKRKKAGTPVANGISSANKEDNNQKESGESLVGSSNDTEAIGSISNVVPKDTANNEEFQSVKSNADGEAERKTEVTHDEPSQLPNASEVEAEDGMIVEEGMEEHDLEADDHRDGDYEYEQGNEGEYNYEEGENADAEDEYLDDEDGDDFAKKIGVMFS</sequence>
<gene>
    <name evidence="1" type="ORF">OWV82_016524</name>
</gene>
<keyword evidence="2" id="KW-1185">Reference proteome</keyword>